<keyword evidence="4" id="KW-0472">Membrane</keyword>
<dbReference type="EMBL" id="LVYD01000043">
    <property type="protein sequence ID" value="OQP64123.1"/>
    <property type="molecule type" value="Genomic_DNA"/>
</dbReference>
<evidence type="ECO:0008006" key="10">
    <source>
        <dbReference type="Google" id="ProtNLM"/>
    </source>
</evidence>
<organism evidence="8 9">
    <name type="scientific">Niastella vici</name>
    <dbReference type="NCBI Taxonomy" id="1703345"/>
    <lineage>
        <taxon>Bacteria</taxon>
        <taxon>Pseudomonadati</taxon>
        <taxon>Bacteroidota</taxon>
        <taxon>Chitinophagia</taxon>
        <taxon>Chitinophagales</taxon>
        <taxon>Chitinophagaceae</taxon>
        <taxon>Niastella</taxon>
    </lineage>
</organism>
<proteinExistence type="inferred from homology"/>
<keyword evidence="9" id="KW-1185">Reference proteome</keyword>
<evidence type="ECO:0000256" key="5">
    <source>
        <dbReference type="ARBA" id="ARBA00023237"/>
    </source>
</evidence>
<dbReference type="OrthoDB" id="1097962at2"/>
<keyword evidence="5" id="KW-0998">Cell outer membrane</keyword>
<evidence type="ECO:0000259" key="6">
    <source>
        <dbReference type="Pfam" id="PF07980"/>
    </source>
</evidence>
<protein>
    <recommendedName>
        <fullName evidence="10">Carbohydrate-binding protein SusD</fullName>
    </recommendedName>
</protein>
<feature type="domain" description="SusD-like N-terminal" evidence="7">
    <location>
        <begin position="19"/>
        <end position="203"/>
    </location>
</feature>
<evidence type="ECO:0000256" key="4">
    <source>
        <dbReference type="ARBA" id="ARBA00023136"/>
    </source>
</evidence>
<evidence type="ECO:0000256" key="3">
    <source>
        <dbReference type="ARBA" id="ARBA00022729"/>
    </source>
</evidence>
<evidence type="ECO:0000259" key="7">
    <source>
        <dbReference type="Pfam" id="PF14322"/>
    </source>
</evidence>
<reference evidence="8 9" key="1">
    <citation type="submission" date="2016-03" db="EMBL/GenBank/DDBJ databases">
        <title>Niastella vici sp. nov., isolated from farmland soil.</title>
        <authorList>
            <person name="Chen L."/>
            <person name="Wang D."/>
            <person name="Yang S."/>
            <person name="Wang G."/>
        </authorList>
    </citation>
    <scope>NUCLEOTIDE SEQUENCE [LARGE SCALE GENOMIC DNA]</scope>
    <source>
        <strain evidence="8 9">DJ57</strain>
    </source>
</reference>
<dbReference type="InterPro" id="IPR033985">
    <property type="entry name" value="SusD-like_N"/>
</dbReference>
<comment type="subcellular location">
    <subcellularLocation>
        <location evidence="1">Cell outer membrane</location>
    </subcellularLocation>
</comment>
<accession>A0A1V9G0J7</accession>
<dbReference type="PROSITE" id="PS51257">
    <property type="entry name" value="PROKAR_LIPOPROTEIN"/>
    <property type="match status" value="1"/>
</dbReference>
<evidence type="ECO:0000256" key="2">
    <source>
        <dbReference type="ARBA" id="ARBA00006275"/>
    </source>
</evidence>
<dbReference type="STRING" id="1703345.A3860_22215"/>
<comment type="caution">
    <text evidence="8">The sequence shown here is derived from an EMBL/GenBank/DDBJ whole genome shotgun (WGS) entry which is preliminary data.</text>
</comment>
<evidence type="ECO:0000313" key="8">
    <source>
        <dbReference type="EMBL" id="OQP64123.1"/>
    </source>
</evidence>
<dbReference type="InterPro" id="IPR011990">
    <property type="entry name" value="TPR-like_helical_dom_sf"/>
</dbReference>
<comment type="similarity">
    <text evidence="2">Belongs to the SusD family.</text>
</comment>
<sequence>MKKYILFAIVLLTFSSCRKWLDVKPVSQVSEEDLFKTPEGFEESLNGIYTRCAQKELYGFELTGGLPEALAQNYTFTGEDYQRYQQTADYSYKDGFFIARKDAIWNGLYNAIANCNLLLYNLDAKKEILPADRFALIKAEALALRGYLHFDLLRLFGPSFKSNPSAKSVPYVTDFSNKVAQLLTVTEVLSKIITDLSAAKELIRPVDPIVSAGYRTGYNTDVPSTEESSQNLFLQNRRHRMNYYAICAELARVNLYMDKKNDALNNAAEVIASKKFPWTATADFIDPDPKNKDRILYKEQVFAWYIPALKDTLDARFNSGVKSLFIEENAGNTLYETGGVGAEDVRFKQWFKGVSGSSSFNRLELQKYLRDNDKNRHYLVAPAIRYSEMFYIAAECLYDTDPVTALALLNTVRYNRGMGIPLAVANKDELIKELVKDARKEFYAEGQIFYMYKRLHASIAGQRGSSIPPSDKIFVLPLPDNEIEFGNR</sequence>
<feature type="domain" description="RagB/SusD" evidence="6">
    <location>
        <begin position="380"/>
        <end position="458"/>
    </location>
</feature>
<dbReference type="SUPFAM" id="SSF48452">
    <property type="entry name" value="TPR-like"/>
    <property type="match status" value="1"/>
</dbReference>
<dbReference type="InterPro" id="IPR012944">
    <property type="entry name" value="SusD_RagB_dom"/>
</dbReference>
<evidence type="ECO:0000313" key="9">
    <source>
        <dbReference type="Proteomes" id="UP000192796"/>
    </source>
</evidence>
<dbReference type="Gene3D" id="1.25.40.390">
    <property type="match status" value="1"/>
</dbReference>
<dbReference type="Pfam" id="PF07980">
    <property type="entry name" value="SusD_RagB"/>
    <property type="match status" value="1"/>
</dbReference>
<evidence type="ECO:0000256" key="1">
    <source>
        <dbReference type="ARBA" id="ARBA00004442"/>
    </source>
</evidence>
<dbReference type="AlphaFoldDB" id="A0A1V9G0J7"/>
<gene>
    <name evidence="8" type="ORF">A3860_22215</name>
</gene>
<dbReference type="GO" id="GO:0009279">
    <property type="term" value="C:cell outer membrane"/>
    <property type="evidence" value="ECO:0007669"/>
    <property type="project" value="UniProtKB-SubCell"/>
</dbReference>
<dbReference type="RefSeq" id="WP_081147304.1">
    <property type="nucleotide sequence ID" value="NZ_LVYD01000043.1"/>
</dbReference>
<dbReference type="Proteomes" id="UP000192796">
    <property type="component" value="Unassembled WGS sequence"/>
</dbReference>
<name>A0A1V9G0J7_9BACT</name>
<dbReference type="Pfam" id="PF14322">
    <property type="entry name" value="SusD-like_3"/>
    <property type="match status" value="1"/>
</dbReference>
<keyword evidence="3" id="KW-0732">Signal</keyword>